<keyword evidence="4" id="KW-0804">Transcription</keyword>
<comment type="caution">
    <text evidence="7">The sequence shown here is derived from an EMBL/GenBank/DDBJ whole genome shotgun (WGS) entry which is preliminary data.</text>
</comment>
<evidence type="ECO:0000256" key="1">
    <source>
        <dbReference type="ARBA" id="ARBA00010641"/>
    </source>
</evidence>
<evidence type="ECO:0000313" key="8">
    <source>
        <dbReference type="Proteomes" id="UP001595683"/>
    </source>
</evidence>
<dbReference type="SUPFAM" id="SSF88946">
    <property type="entry name" value="Sigma2 domain of RNA polymerase sigma factors"/>
    <property type="match status" value="1"/>
</dbReference>
<dbReference type="RefSeq" id="WP_191322611.1">
    <property type="nucleotide sequence ID" value="NZ_BMZP01000001.1"/>
</dbReference>
<evidence type="ECO:0000313" key="7">
    <source>
        <dbReference type="EMBL" id="MFC3671358.1"/>
    </source>
</evidence>
<protein>
    <submittedName>
        <fullName evidence="7">RNA polymerase sigma factor</fullName>
    </submittedName>
</protein>
<dbReference type="Pfam" id="PF04542">
    <property type="entry name" value="Sigma70_r2"/>
    <property type="match status" value="1"/>
</dbReference>
<keyword evidence="3" id="KW-0731">Sigma factor</keyword>
<proteinExistence type="inferred from homology"/>
<keyword evidence="2" id="KW-0805">Transcription regulation</keyword>
<organism evidence="7 8">
    <name type="scientific">Novosphingobium pokkalii</name>
    <dbReference type="NCBI Taxonomy" id="1770194"/>
    <lineage>
        <taxon>Bacteria</taxon>
        <taxon>Pseudomonadati</taxon>
        <taxon>Pseudomonadota</taxon>
        <taxon>Alphaproteobacteria</taxon>
        <taxon>Sphingomonadales</taxon>
        <taxon>Sphingomonadaceae</taxon>
        <taxon>Novosphingobium</taxon>
    </lineage>
</organism>
<dbReference type="NCBIfam" id="TIGR02937">
    <property type="entry name" value="sigma70-ECF"/>
    <property type="match status" value="1"/>
</dbReference>
<evidence type="ECO:0000256" key="3">
    <source>
        <dbReference type="ARBA" id="ARBA00023082"/>
    </source>
</evidence>
<reference evidence="8" key="1">
    <citation type="journal article" date="2019" name="Int. J. Syst. Evol. Microbiol.">
        <title>The Global Catalogue of Microorganisms (GCM) 10K type strain sequencing project: providing services to taxonomists for standard genome sequencing and annotation.</title>
        <authorList>
            <consortium name="The Broad Institute Genomics Platform"/>
            <consortium name="The Broad Institute Genome Sequencing Center for Infectious Disease"/>
            <person name="Wu L."/>
            <person name="Ma J."/>
        </authorList>
    </citation>
    <scope>NUCLEOTIDE SEQUENCE [LARGE SCALE GENOMIC DNA]</scope>
    <source>
        <strain evidence="8">KCTC 42224</strain>
    </source>
</reference>
<accession>A0ABV7V1S3</accession>
<evidence type="ECO:0000259" key="5">
    <source>
        <dbReference type="Pfam" id="PF04542"/>
    </source>
</evidence>
<dbReference type="InterPro" id="IPR013325">
    <property type="entry name" value="RNA_pol_sigma_r2"/>
</dbReference>
<dbReference type="SUPFAM" id="SSF88659">
    <property type="entry name" value="Sigma3 and sigma4 domains of RNA polymerase sigma factors"/>
    <property type="match status" value="1"/>
</dbReference>
<dbReference type="InterPro" id="IPR036388">
    <property type="entry name" value="WH-like_DNA-bd_sf"/>
</dbReference>
<dbReference type="InterPro" id="IPR013324">
    <property type="entry name" value="RNA_pol_sigma_r3/r4-like"/>
</dbReference>
<dbReference type="Gene3D" id="1.10.10.10">
    <property type="entry name" value="Winged helix-like DNA-binding domain superfamily/Winged helix DNA-binding domain"/>
    <property type="match status" value="1"/>
</dbReference>
<dbReference type="EMBL" id="JBHRYE010000011">
    <property type="protein sequence ID" value="MFC3671358.1"/>
    <property type="molecule type" value="Genomic_DNA"/>
</dbReference>
<comment type="similarity">
    <text evidence="1">Belongs to the sigma-70 factor family. ECF subfamily.</text>
</comment>
<dbReference type="InterPro" id="IPR039425">
    <property type="entry name" value="RNA_pol_sigma-70-like"/>
</dbReference>
<evidence type="ECO:0000256" key="4">
    <source>
        <dbReference type="ARBA" id="ARBA00023163"/>
    </source>
</evidence>
<feature type="domain" description="RNA polymerase sigma factor 70 region 4 type 2" evidence="6">
    <location>
        <begin position="117"/>
        <end position="167"/>
    </location>
</feature>
<gene>
    <name evidence="7" type="ORF">ACFOOT_07970</name>
</gene>
<dbReference type="Proteomes" id="UP001595683">
    <property type="component" value="Unassembled WGS sequence"/>
</dbReference>
<dbReference type="PANTHER" id="PTHR43133">
    <property type="entry name" value="RNA POLYMERASE ECF-TYPE SIGMA FACTO"/>
    <property type="match status" value="1"/>
</dbReference>
<keyword evidence="8" id="KW-1185">Reference proteome</keyword>
<dbReference type="Pfam" id="PF08281">
    <property type="entry name" value="Sigma70_r4_2"/>
    <property type="match status" value="1"/>
</dbReference>
<dbReference type="InterPro" id="IPR013249">
    <property type="entry name" value="RNA_pol_sigma70_r4_t2"/>
</dbReference>
<evidence type="ECO:0000256" key="2">
    <source>
        <dbReference type="ARBA" id="ARBA00023015"/>
    </source>
</evidence>
<dbReference type="InterPro" id="IPR007627">
    <property type="entry name" value="RNA_pol_sigma70_r2"/>
</dbReference>
<feature type="domain" description="RNA polymerase sigma-70 region 2" evidence="5">
    <location>
        <begin position="18"/>
        <end position="81"/>
    </location>
</feature>
<name>A0ABV7V1S3_9SPHN</name>
<evidence type="ECO:0000259" key="6">
    <source>
        <dbReference type="Pfam" id="PF08281"/>
    </source>
</evidence>
<dbReference type="Gene3D" id="1.10.1740.10">
    <property type="match status" value="1"/>
</dbReference>
<dbReference type="PANTHER" id="PTHR43133:SF63">
    <property type="entry name" value="RNA POLYMERASE SIGMA FACTOR FECI-RELATED"/>
    <property type="match status" value="1"/>
</dbReference>
<dbReference type="CDD" id="cd06171">
    <property type="entry name" value="Sigma70_r4"/>
    <property type="match status" value="1"/>
</dbReference>
<dbReference type="InterPro" id="IPR014284">
    <property type="entry name" value="RNA_pol_sigma-70_dom"/>
</dbReference>
<sequence length="172" mass="19727">MSSKRISQQAGDGPISAFERHRRAVRTWLGRRLRNPADVDDAVQDVWLRAHERLDSGEVANPRAYLFTAASSVVHDRARRAVVRSEDMHHGLEENDHPVEWITPDRVLEGKEALTVVMNRLSTMPERTRDVFVLHRFEGLAYAEIARRMGISVSSVEKHIMKALRLLLEIEE</sequence>